<dbReference type="EMBL" id="JBHULX010000003">
    <property type="protein sequence ID" value="MFD2589985.1"/>
    <property type="molecule type" value="Genomic_DNA"/>
</dbReference>
<evidence type="ECO:0008006" key="4">
    <source>
        <dbReference type="Google" id="ProtNLM"/>
    </source>
</evidence>
<evidence type="ECO:0000313" key="3">
    <source>
        <dbReference type="Proteomes" id="UP001597459"/>
    </source>
</evidence>
<comment type="caution">
    <text evidence="2">The sequence shown here is derived from an EMBL/GenBank/DDBJ whole genome shotgun (WGS) entry which is preliminary data.</text>
</comment>
<feature type="chain" id="PRO_5045773000" description="Lipocalin-like domain-containing protein" evidence="1">
    <location>
        <begin position="23"/>
        <end position="144"/>
    </location>
</feature>
<name>A0ABW5N2Z4_9FLAO</name>
<dbReference type="Proteomes" id="UP001597459">
    <property type="component" value="Unassembled WGS sequence"/>
</dbReference>
<reference evidence="3" key="1">
    <citation type="journal article" date="2019" name="Int. J. Syst. Evol. Microbiol.">
        <title>The Global Catalogue of Microorganisms (GCM) 10K type strain sequencing project: providing services to taxonomists for standard genome sequencing and annotation.</title>
        <authorList>
            <consortium name="The Broad Institute Genomics Platform"/>
            <consortium name="The Broad Institute Genome Sequencing Center for Infectious Disease"/>
            <person name="Wu L."/>
            <person name="Ma J."/>
        </authorList>
    </citation>
    <scope>NUCLEOTIDE SEQUENCE [LARGE SCALE GENOMIC DNA]</scope>
    <source>
        <strain evidence="3">KCTC 42423</strain>
    </source>
</reference>
<accession>A0ABW5N2Z4</accession>
<dbReference type="PROSITE" id="PS51257">
    <property type="entry name" value="PROKAR_LIPOPROTEIN"/>
    <property type="match status" value="1"/>
</dbReference>
<feature type="signal peptide" evidence="1">
    <location>
        <begin position="1"/>
        <end position="22"/>
    </location>
</feature>
<evidence type="ECO:0000313" key="2">
    <source>
        <dbReference type="EMBL" id="MFD2589985.1"/>
    </source>
</evidence>
<sequence>MKFFKVIIVLILVLSCSNNETSFDNSLLVGNWSSLRKGNYQEYYFDGETMYLYDLNTDNIVKYKYTIKGDSIYRSFIHPDLKNSESKYFSRVVKFDDDQLTLRTKVLHRINSINSLEMFLKKEIDSTTYYKYLYKREALLKDNW</sequence>
<protein>
    <recommendedName>
        <fullName evidence="4">Lipocalin-like domain-containing protein</fullName>
    </recommendedName>
</protein>
<keyword evidence="1" id="KW-0732">Signal</keyword>
<gene>
    <name evidence="2" type="ORF">ACFSTE_04030</name>
</gene>
<proteinExistence type="predicted"/>
<organism evidence="2 3">
    <name type="scientific">Aquimarina hainanensis</name>
    <dbReference type="NCBI Taxonomy" id="1578017"/>
    <lineage>
        <taxon>Bacteria</taxon>
        <taxon>Pseudomonadati</taxon>
        <taxon>Bacteroidota</taxon>
        <taxon>Flavobacteriia</taxon>
        <taxon>Flavobacteriales</taxon>
        <taxon>Flavobacteriaceae</taxon>
        <taxon>Aquimarina</taxon>
    </lineage>
</organism>
<dbReference type="RefSeq" id="WP_378297976.1">
    <property type="nucleotide sequence ID" value="NZ_JBHULX010000003.1"/>
</dbReference>
<keyword evidence="3" id="KW-1185">Reference proteome</keyword>
<evidence type="ECO:0000256" key="1">
    <source>
        <dbReference type="SAM" id="SignalP"/>
    </source>
</evidence>